<dbReference type="EMBL" id="KZ825921">
    <property type="protein sequence ID" value="PYH92271.1"/>
    <property type="molecule type" value="Genomic_DNA"/>
</dbReference>
<evidence type="ECO:0000313" key="2">
    <source>
        <dbReference type="Proteomes" id="UP000247810"/>
    </source>
</evidence>
<proteinExistence type="predicted"/>
<dbReference type="VEuPathDB" id="FungiDB:BO71DRAFT_383909"/>
<organism evidence="1 2">
    <name type="scientific">Aspergillus ellipticus CBS 707.79</name>
    <dbReference type="NCBI Taxonomy" id="1448320"/>
    <lineage>
        <taxon>Eukaryota</taxon>
        <taxon>Fungi</taxon>
        <taxon>Dikarya</taxon>
        <taxon>Ascomycota</taxon>
        <taxon>Pezizomycotina</taxon>
        <taxon>Eurotiomycetes</taxon>
        <taxon>Eurotiomycetidae</taxon>
        <taxon>Eurotiales</taxon>
        <taxon>Aspergillaceae</taxon>
        <taxon>Aspergillus</taxon>
        <taxon>Aspergillus subgen. Circumdati</taxon>
    </lineage>
</organism>
<name>A0A319D545_9EURO</name>
<protein>
    <recommendedName>
        <fullName evidence="3">Arrestin-like N-terminal domain-containing protein</fullName>
    </recommendedName>
</protein>
<reference evidence="1 2" key="1">
    <citation type="submission" date="2018-02" db="EMBL/GenBank/DDBJ databases">
        <title>The genomes of Aspergillus section Nigri reveals drivers in fungal speciation.</title>
        <authorList>
            <consortium name="DOE Joint Genome Institute"/>
            <person name="Vesth T.C."/>
            <person name="Nybo J."/>
            <person name="Theobald S."/>
            <person name="Brandl J."/>
            <person name="Frisvad J.C."/>
            <person name="Nielsen K.F."/>
            <person name="Lyhne E.K."/>
            <person name="Kogle M.E."/>
            <person name="Kuo A."/>
            <person name="Riley R."/>
            <person name="Clum A."/>
            <person name="Nolan M."/>
            <person name="Lipzen A."/>
            <person name="Salamov A."/>
            <person name="Henrissat B."/>
            <person name="Wiebenga A."/>
            <person name="De vries R.P."/>
            <person name="Grigoriev I.V."/>
            <person name="Mortensen U.H."/>
            <person name="Andersen M.R."/>
            <person name="Baker S.E."/>
        </authorList>
    </citation>
    <scope>NUCLEOTIDE SEQUENCE [LARGE SCALE GENOMIC DNA]</scope>
    <source>
        <strain evidence="1 2">CBS 707.79</strain>
    </source>
</reference>
<dbReference type="OrthoDB" id="4417529at2759"/>
<gene>
    <name evidence="1" type="ORF">BO71DRAFT_383909</name>
</gene>
<dbReference type="Proteomes" id="UP000247810">
    <property type="component" value="Unassembled WGS sequence"/>
</dbReference>
<accession>A0A319D545</accession>
<keyword evidence="2" id="KW-1185">Reference proteome</keyword>
<evidence type="ECO:0008006" key="3">
    <source>
        <dbReference type="Google" id="ProtNLM"/>
    </source>
</evidence>
<dbReference type="AlphaFoldDB" id="A0A319D545"/>
<evidence type="ECO:0000313" key="1">
    <source>
        <dbReference type="EMBL" id="PYH92271.1"/>
    </source>
</evidence>
<sequence>MVHDGCLDGYVVATIGGKGSVGASQPSRYLIEVTFEGELTTAICFNIPTCVLQLNKHAKLLRASDIRELSLPSSEPPDAHAETVVHPFHFRIPVDREADYGRPMDEEQQLPPSLTVKSLSVYELGDVTLQARCRIQYRIRARILADESTCIAEDEVPVTFAPAYECPPPVCIGDFPQEYVLQASRRVRQLFPSRGHYDLAIHTEEPPPLYLDSSSTAFTTVSLRLRYSNQALSRGQTPPELSAVSQLSLLSTTFLSVVPQKRVPNKADAHNSKNYRLVAKTAPVGLTQMWKLRISDWKARTDQHTDRPEWESTTRLVFPWDLHEYLAPTFTCPFASKRYSLRVLVHIDGPRDTGFRLQVPLHVSYAKKERETPSADQLACTLPHVSPGLGGDVERCLLPVYTE</sequence>